<dbReference type="SFLD" id="SFLDS00003">
    <property type="entry name" value="Haloacid_Dehalogenase"/>
    <property type="match status" value="1"/>
</dbReference>
<keyword evidence="1" id="KW-0378">Hydrolase</keyword>
<dbReference type="GO" id="GO:0005829">
    <property type="term" value="C:cytosol"/>
    <property type="evidence" value="ECO:0007669"/>
    <property type="project" value="TreeGrafter"/>
</dbReference>
<dbReference type="Proteomes" id="UP000215185">
    <property type="component" value="Chromosome 1"/>
</dbReference>
<sequence>MIKGILLDKDGTIIDFFKVWIPAVRPVLKRILSESQLSFSEQTLIELEERLGIVKGIIDPESSFAWKPFDKIAEDLNQAIEDIYQERIDDDTLKTKLVRYFTKETQGYYPVFTDMVELLRKLKRKGIEVGVVTTDTLESTLECLRTLEIIDKISFLATSDNGFPVKPDRRIIDIVAEQWQCLPQEIMMIGDSPNDMKFALNGNAIPVGVLSGVSLKEDLKRYTPNVLSSLSELEDFLVHKRWVRGVKHVEDSIS</sequence>
<keyword evidence="2" id="KW-1185">Reference proteome</keyword>
<dbReference type="SUPFAM" id="SSF56784">
    <property type="entry name" value="HAD-like"/>
    <property type="match status" value="1"/>
</dbReference>
<organism evidence="1 2">
    <name type="scientific">Streptococcus merionis</name>
    <dbReference type="NCBI Taxonomy" id="400065"/>
    <lineage>
        <taxon>Bacteria</taxon>
        <taxon>Bacillati</taxon>
        <taxon>Bacillota</taxon>
        <taxon>Bacilli</taxon>
        <taxon>Lactobacillales</taxon>
        <taxon>Streptococcaceae</taxon>
        <taxon>Streptococcus</taxon>
    </lineage>
</organism>
<dbReference type="InterPro" id="IPR036412">
    <property type="entry name" value="HAD-like_sf"/>
</dbReference>
<evidence type="ECO:0000313" key="2">
    <source>
        <dbReference type="Proteomes" id="UP000215185"/>
    </source>
</evidence>
<name>A0A239SQ67_9STRE</name>
<dbReference type="NCBIfam" id="TIGR01549">
    <property type="entry name" value="HAD-SF-IA-v1"/>
    <property type="match status" value="1"/>
</dbReference>
<dbReference type="SFLD" id="SFLDG01129">
    <property type="entry name" value="C1.5:_HAD__Beta-PGM__Phosphata"/>
    <property type="match status" value="1"/>
</dbReference>
<proteinExistence type="predicted"/>
<gene>
    <name evidence="1" type="primary">gph_2</name>
    <name evidence="1" type="ORF">SAMEA4412692_00417</name>
</gene>
<dbReference type="eggNOG" id="COG0546">
    <property type="taxonomic scope" value="Bacteria"/>
</dbReference>
<dbReference type="PANTHER" id="PTHR43434:SF1">
    <property type="entry name" value="PHOSPHOGLYCOLATE PHOSPHATASE"/>
    <property type="match status" value="1"/>
</dbReference>
<dbReference type="InterPro" id="IPR023214">
    <property type="entry name" value="HAD_sf"/>
</dbReference>
<dbReference type="RefSeq" id="WP_018373797.1">
    <property type="nucleotide sequence ID" value="NZ_LT906439.1"/>
</dbReference>
<dbReference type="KEGG" id="smen:SAMEA4412692_0417"/>
<dbReference type="STRING" id="1123308.GCA_000380085_01245"/>
<reference evidence="1 2" key="1">
    <citation type="submission" date="2017-06" db="EMBL/GenBank/DDBJ databases">
        <authorList>
            <consortium name="Pathogen Informatics"/>
        </authorList>
    </citation>
    <scope>NUCLEOTIDE SEQUENCE [LARGE SCALE GENOMIC DNA]</scope>
    <source>
        <strain evidence="1 2">NCTC13788</strain>
    </source>
</reference>
<dbReference type="OrthoDB" id="9792518at2"/>
<dbReference type="InterPro" id="IPR006439">
    <property type="entry name" value="HAD-SF_hydro_IA"/>
</dbReference>
<protein>
    <submittedName>
        <fullName evidence="1">Haloacid dehalogenase</fullName>
        <ecNumber evidence="1">3.1.3.18</ecNumber>
    </submittedName>
</protein>
<evidence type="ECO:0000313" key="1">
    <source>
        <dbReference type="EMBL" id="SNU86884.1"/>
    </source>
</evidence>
<dbReference type="GO" id="GO:0008967">
    <property type="term" value="F:phosphoglycolate phosphatase activity"/>
    <property type="evidence" value="ECO:0007669"/>
    <property type="project" value="UniProtKB-EC"/>
</dbReference>
<dbReference type="AlphaFoldDB" id="A0A239SQ67"/>
<dbReference type="EMBL" id="LT906439">
    <property type="protein sequence ID" value="SNU86884.1"/>
    <property type="molecule type" value="Genomic_DNA"/>
</dbReference>
<accession>A0A239SQ67</accession>
<dbReference type="Pfam" id="PF00702">
    <property type="entry name" value="Hydrolase"/>
    <property type="match status" value="1"/>
</dbReference>
<dbReference type="InterPro" id="IPR050155">
    <property type="entry name" value="HAD-like_hydrolase_sf"/>
</dbReference>
<dbReference type="Gene3D" id="3.40.50.1000">
    <property type="entry name" value="HAD superfamily/HAD-like"/>
    <property type="match status" value="1"/>
</dbReference>
<dbReference type="PANTHER" id="PTHR43434">
    <property type="entry name" value="PHOSPHOGLYCOLATE PHOSPHATASE"/>
    <property type="match status" value="1"/>
</dbReference>
<dbReference type="CDD" id="cd01427">
    <property type="entry name" value="HAD_like"/>
    <property type="match status" value="1"/>
</dbReference>
<dbReference type="EC" id="3.1.3.18" evidence="1"/>
<dbReference type="GO" id="GO:0006281">
    <property type="term" value="P:DNA repair"/>
    <property type="evidence" value="ECO:0007669"/>
    <property type="project" value="TreeGrafter"/>
</dbReference>